<reference evidence="1" key="1">
    <citation type="submission" date="2021-08" db="EMBL/GenBank/DDBJ databases">
        <title>Novel anaerobic bacterium isolated from sea squirt in East Sea, Republic of Korea.</title>
        <authorList>
            <person name="Nguyen T.H."/>
            <person name="Li Z."/>
            <person name="Lee Y.-J."/>
            <person name="Ko J."/>
            <person name="Kim S.-G."/>
        </authorList>
    </citation>
    <scope>NUCLEOTIDE SEQUENCE</scope>
    <source>
        <strain evidence="1">KCTC 25031</strain>
    </source>
</reference>
<sequence length="117" mass="13574">MSITILHNKDINREMWDNTINESSICSPTLQSWYLDIVCPDWQAVIKEDYSMVMPIVPSNDLDQYIPYSGIISIYQVYSEDVEEFISILPTKVDLLNLNPTNWLLSSNKTKLIETEQ</sequence>
<organism evidence="1 2">
    <name type="scientific">Halosquirtibacter laminarini</name>
    <dbReference type="NCBI Taxonomy" id="3374600"/>
    <lineage>
        <taxon>Bacteria</taxon>
        <taxon>Pseudomonadati</taxon>
        <taxon>Bacteroidota</taxon>
        <taxon>Bacteroidia</taxon>
        <taxon>Marinilabiliales</taxon>
        <taxon>Prolixibacteraceae</taxon>
        <taxon>Halosquirtibacter</taxon>
    </lineage>
</organism>
<evidence type="ECO:0000313" key="2">
    <source>
        <dbReference type="Proteomes" id="UP000826212"/>
    </source>
</evidence>
<evidence type="ECO:0000313" key="1">
    <source>
        <dbReference type="EMBL" id="QZE13324.1"/>
    </source>
</evidence>
<proteinExistence type="predicted"/>
<protein>
    <submittedName>
        <fullName evidence="1">Uncharacterized protein</fullName>
    </submittedName>
</protein>
<keyword evidence="2" id="KW-1185">Reference proteome</keyword>
<accession>A0AC61NMY4</accession>
<dbReference type="Proteomes" id="UP000826212">
    <property type="component" value="Chromosome"/>
</dbReference>
<dbReference type="EMBL" id="CP081303">
    <property type="protein sequence ID" value="QZE13324.1"/>
    <property type="molecule type" value="Genomic_DNA"/>
</dbReference>
<gene>
    <name evidence="1" type="ORF">K4L44_12080</name>
</gene>
<name>A0AC61NMY4_9BACT</name>